<feature type="compositionally biased region" description="Gly residues" evidence="7">
    <location>
        <begin position="759"/>
        <end position="787"/>
    </location>
</feature>
<feature type="binding site" evidence="6">
    <location>
        <position position="516"/>
    </location>
    <ligand>
        <name>ATP</name>
        <dbReference type="ChEBI" id="CHEBI:30616"/>
    </ligand>
</feature>
<keyword evidence="4" id="KW-0418">Kinase</keyword>
<feature type="region of interest" description="Disordered" evidence="7">
    <location>
        <begin position="1319"/>
        <end position="1376"/>
    </location>
</feature>
<dbReference type="InterPro" id="IPR017441">
    <property type="entry name" value="Protein_kinase_ATP_BS"/>
</dbReference>
<dbReference type="InterPro" id="IPR011009">
    <property type="entry name" value="Kinase-like_dom_sf"/>
</dbReference>
<dbReference type="EMBL" id="BSDZ01000009">
    <property type="protein sequence ID" value="GLI61168.1"/>
    <property type="molecule type" value="Genomic_DNA"/>
</dbReference>
<dbReference type="PANTHER" id="PTHR44329">
    <property type="entry name" value="SERINE/THREONINE-PROTEIN KINASE TNNI3K-RELATED"/>
    <property type="match status" value="1"/>
</dbReference>
<organism evidence="10 11">
    <name type="scientific">Volvox africanus</name>
    <dbReference type="NCBI Taxonomy" id="51714"/>
    <lineage>
        <taxon>Eukaryota</taxon>
        <taxon>Viridiplantae</taxon>
        <taxon>Chlorophyta</taxon>
        <taxon>core chlorophytes</taxon>
        <taxon>Chlorophyceae</taxon>
        <taxon>CS clade</taxon>
        <taxon>Chlamydomonadales</taxon>
        <taxon>Volvocaceae</taxon>
        <taxon>Volvox</taxon>
    </lineage>
</organism>
<dbReference type="InterPro" id="IPR051681">
    <property type="entry name" value="Ser/Thr_Kinases-Pseudokinases"/>
</dbReference>
<comment type="caution">
    <text evidence="10">The sequence shown here is derived from an EMBL/GenBank/DDBJ whole genome shotgun (WGS) entry which is preliminary data.</text>
</comment>
<evidence type="ECO:0000256" key="7">
    <source>
        <dbReference type="SAM" id="MobiDB-lite"/>
    </source>
</evidence>
<evidence type="ECO:0000313" key="10">
    <source>
        <dbReference type="EMBL" id="GLI61168.1"/>
    </source>
</evidence>
<keyword evidence="11" id="KW-1185">Reference proteome</keyword>
<proteinExistence type="predicted"/>
<feature type="region of interest" description="Disordered" evidence="7">
    <location>
        <begin position="1017"/>
        <end position="1048"/>
    </location>
</feature>
<evidence type="ECO:0000256" key="6">
    <source>
        <dbReference type="PROSITE-ProRule" id="PRU10141"/>
    </source>
</evidence>
<dbReference type="Proteomes" id="UP001165090">
    <property type="component" value="Unassembled WGS sequence"/>
</dbReference>
<evidence type="ECO:0000256" key="3">
    <source>
        <dbReference type="ARBA" id="ARBA00022741"/>
    </source>
</evidence>
<dbReference type="InterPro" id="IPR001245">
    <property type="entry name" value="Ser-Thr/Tyr_kinase_cat_dom"/>
</dbReference>
<dbReference type="InterPro" id="IPR008271">
    <property type="entry name" value="Ser/Thr_kinase_AS"/>
</dbReference>
<feature type="region of interest" description="Disordered" evidence="7">
    <location>
        <begin position="1110"/>
        <end position="1129"/>
    </location>
</feature>
<dbReference type="InterPro" id="IPR000719">
    <property type="entry name" value="Prot_kinase_dom"/>
</dbReference>
<evidence type="ECO:0000256" key="8">
    <source>
        <dbReference type="SAM" id="Phobius"/>
    </source>
</evidence>
<evidence type="ECO:0000256" key="1">
    <source>
        <dbReference type="ARBA" id="ARBA00022527"/>
    </source>
</evidence>
<keyword evidence="3 6" id="KW-0547">Nucleotide-binding</keyword>
<evidence type="ECO:0000313" key="11">
    <source>
        <dbReference type="Proteomes" id="UP001165090"/>
    </source>
</evidence>
<feature type="compositionally biased region" description="Polar residues" evidence="7">
    <location>
        <begin position="1017"/>
        <end position="1026"/>
    </location>
</feature>
<reference evidence="10 11" key="1">
    <citation type="journal article" date="2023" name="IScience">
        <title>Expanded male sex-determining region conserved during the evolution of homothallism in the green alga Volvox.</title>
        <authorList>
            <person name="Yamamoto K."/>
            <person name="Matsuzaki R."/>
            <person name="Mahakham W."/>
            <person name="Heman W."/>
            <person name="Sekimoto H."/>
            <person name="Kawachi M."/>
            <person name="Minakuchi Y."/>
            <person name="Toyoda A."/>
            <person name="Nozaki H."/>
        </authorList>
    </citation>
    <scope>NUCLEOTIDE SEQUENCE [LARGE SCALE GENOMIC DNA]</scope>
    <source>
        <strain evidence="10 11">NIES-4468</strain>
    </source>
</reference>
<feature type="transmembrane region" description="Helical" evidence="8">
    <location>
        <begin position="12"/>
        <end position="36"/>
    </location>
</feature>
<protein>
    <recommendedName>
        <fullName evidence="9">Protein kinase domain-containing protein</fullName>
    </recommendedName>
</protein>
<evidence type="ECO:0000259" key="9">
    <source>
        <dbReference type="PROSITE" id="PS50011"/>
    </source>
</evidence>
<feature type="domain" description="Protein kinase" evidence="9">
    <location>
        <begin position="489"/>
        <end position="1288"/>
    </location>
</feature>
<dbReference type="Gene3D" id="1.10.510.10">
    <property type="entry name" value="Transferase(Phosphotransferase) domain 1"/>
    <property type="match status" value="1"/>
</dbReference>
<dbReference type="PROSITE" id="PS00107">
    <property type="entry name" value="PROTEIN_KINASE_ATP"/>
    <property type="match status" value="1"/>
</dbReference>
<dbReference type="SUPFAM" id="SSF56112">
    <property type="entry name" value="Protein kinase-like (PK-like)"/>
    <property type="match status" value="1"/>
</dbReference>
<sequence length="1376" mass="140828">MRKRCLPDVSGLALMMLKFILLMSLIPLVACIVGSASTSKEFFTLLAQPGIKKIILNNDISMEIQDAPPNPVNLTANLTIVAGLPPPQLIGLAANYIASKVRLDRYVTLTFERIILSGILRGTGQHLDLLTTSDGGAVVYNHTINHRRACLPFGLFYDQLVSLPPPLPEAGLPFNTSRAFWLRNTTVCWLDAGMRNVCMTPYLDMVDYGTYNQIIDGIIGNGGYNSLFVRSYGVCDKEISEECIKQKNADLCLAAALAVGDTAMQQSSGAGAGSQSISPKLLAIGLGVGLGGALFLAVVLIVVFARAHWRHRREATLNGVPSTRAKAALSTFSEGMSSPRSEDLEKDSGEGGFQASRLKLTVPGAGAASGAGGLATAAAGASGGTDSHGGMAADGNVAGNFSRDGGGKGGLTLPTTAGSTSVTGSITNGSNSSSGVTIEGSSITCVGQKMGGGSEGPDSAGMGEVEVARIHLLANAAKGRAGRSAPLDVKVLQLLGQGSFGKVYKGIWHGTLVALKAQVLPPSLSGDARRRHMAVMEAAISSAINHPAIVQTYCYSFRPIKDTVGRTVVKHGRKSLPILEEPEECGAGEGAGDEAGGGGESDAEGCGEDHGHELLLVLEYCDGGSLREALDKGLFHQGRPWPWDWRRAIQAAGHAATAGQAGRVQQVQLTQHQQVRNQPSPTTAAGTAAAAPRAAATGATGPETLPQGDSTAIANLVAALRRCNDSVPPANTPDKHSGQSTAVNTGGTSPALPLPQGCSRGGGNGGGNPGVGIGVAVEGGGADNGDGVGRRGHRKRTGTIDASDLNSSVFPKLDSYEPDFTHGAFEVILPAAEDGQGGEEFGNNGSAAAGVDPGALQPLSNAGLGTPLNIFNTLAGAPTAATSFVSSFSNAFGAGASAADNAAAAAAADRMAMMYLMQQAAAAVAACVDPAAGGYAKMLADYVSSSNMMALNTRELAEYLGSGAAVAPQQPQAGAAVVKLQSSDETLVAPPMVRLAAAVAAAPVHVPIPPPSAMARSITTSASSHANFHRPVSSGAPSSDTSGPQPPQPAIRYGLMLVVAADVASGLLHLHAHGVVHGDVKASNVLLKQIVVSDPLEAAGRAMDTMSHCGGTTPSSLAPPAGAAGPVSTPSELFRASSVDSMERCPRLGLCAKVSDFGLSTMLSASNTDSHISATTAAGSLSHMSPELLLCGHVSKANDVYAYGVLLFELFSGERAWEGMPRALLPARVALEGWRPVFPPHAPAAYRQLAERCWTADPAKRPTFEEIVTILKDMRDAAAAEGMISEWLPVPNPQLSFLQHRPTSSLASLAGTASRNHPAVAAAVTAPPPGPPASCNHPARAGAAAGAVTAPPSGGPASRNQPHVAVVVSDQQQQQQ</sequence>
<feature type="region of interest" description="Disordered" evidence="7">
    <location>
        <begin position="724"/>
        <end position="804"/>
    </location>
</feature>
<feature type="transmembrane region" description="Helical" evidence="8">
    <location>
        <begin position="281"/>
        <end position="305"/>
    </location>
</feature>
<dbReference type="Pfam" id="PF07714">
    <property type="entry name" value="PK_Tyr_Ser-Thr"/>
    <property type="match status" value="1"/>
</dbReference>
<feature type="compositionally biased region" description="Low complexity" evidence="7">
    <location>
        <begin position="1112"/>
        <end position="1129"/>
    </location>
</feature>
<evidence type="ECO:0000256" key="5">
    <source>
        <dbReference type="ARBA" id="ARBA00022840"/>
    </source>
</evidence>
<keyword evidence="8" id="KW-0472">Membrane</keyword>
<keyword evidence="2" id="KW-0808">Transferase</keyword>
<dbReference type="PROSITE" id="PS00108">
    <property type="entry name" value="PROTEIN_KINASE_ST"/>
    <property type="match status" value="1"/>
</dbReference>
<dbReference type="SMART" id="SM00220">
    <property type="entry name" value="S_TKc"/>
    <property type="match status" value="1"/>
</dbReference>
<feature type="compositionally biased region" description="Gly residues" evidence="7">
    <location>
        <begin position="587"/>
        <end position="600"/>
    </location>
</feature>
<feature type="compositionally biased region" description="Low complexity" evidence="7">
    <location>
        <begin position="1338"/>
        <end position="1357"/>
    </location>
</feature>
<dbReference type="Gene3D" id="3.30.200.20">
    <property type="entry name" value="Phosphorylase Kinase, domain 1"/>
    <property type="match status" value="1"/>
</dbReference>
<dbReference type="PROSITE" id="PS50011">
    <property type="entry name" value="PROTEIN_KINASE_DOM"/>
    <property type="match status" value="1"/>
</dbReference>
<accession>A0ABQ5RVC8</accession>
<evidence type="ECO:0000256" key="4">
    <source>
        <dbReference type="ARBA" id="ARBA00022777"/>
    </source>
</evidence>
<name>A0ABQ5RVC8_9CHLO</name>
<keyword evidence="8" id="KW-0812">Transmembrane</keyword>
<feature type="compositionally biased region" description="Polar residues" evidence="7">
    <location>
        <begin position="738"/>
        <end position="748"/>
    </location>
</feature>
<keyword evidence="8" id="KW-1133">Transmembrane helix</keyword>
<evidence type="ECO:0000256" key="2">
    <source>
        <dbReference type="ARBA" id="ARBA00022679"/>
    </source>
</evidence>
<keyword evidence="5 6" id="KW-0067">ATP-binding</keyword>
<keyword evidence="1" id="KW-0723">Serine/threonine-protein kinase</keyword>
<dbReference type="PANTHER" id="PTHR44329:SF214">
    <property type="entry name" value="PROTEIN KINASE DOMAIN-CONTAINING PROTEIN"/>
    <property type="match status" value="1"/>
</dbReference>
<feature type="compositionally biased region" description="Polar residues" evidence="7">
    <location>
        <begin position="330"/>
        <end position="339"/>
    </location>
</feature>
<feature type="region of interest" description="Disordered" evidence="7">
    <location>
        <begin position="579"/>
        <end position="607"/>
    </location>
</feature>
<feature type="compositionally biased region" description="Low complexity" evidence="7">
    <location>
        <begin position="669"/>
        <end position="702"/>
    </location>
</feature>
<feature type="region of interest" description="Disordered" evidence="7">
    <location>
        <begin position="669"/>
        <end position="708"/>
    </location>
</feature>
<feature type="compositionally biased region" description="Basic and acidic residues" evidence="7">
    <location>
        <begin position="340"/>
        <end position="349"/>
    </location>
</feature>
<feature type="region of interest" description="Disordered" evidence="7">
    <location>
        <begin position="330"/>
        <end position="352"/>
    </location>
</feature>
<gene>
    <name evidence="10" type="ORF">VaNZ11_003455</name>
</gene>